<feature type="compositionally biased region" description="Basic and acidic residues" evidence="1">
    <location>
        <begin position="132"/>
        <end position="159"/>
    </location>
</feature>
<dbReference type="EMBL" id="LFJN01000004">
    <property type="protein sequence ID" value="KPI44161.1"/>
    <property type="molecule type" value="Genomic_DNA"/>
</dbReference>
<feature type="compositionally biased region" description="Low complexity" evidence="1">
    <location>
        <begin position="23"/>
        <end position="65"/>
    </location>
</feature>
<feature type="region of interest" description="Disordered" evidence="1">
    <location>
        <begin position="1"/>
        <end position="159"/>
    </location>
</feature>
<dbReference type="VEuPathDB" id="FungiDB:AB675_6509"/>
<comment type="caution">
    <text evidence="2">The sequence shown here is derived from an EMBL/GenBank/DDBJ whole genome shotgun (WGS) entry which is preliminary data.</text>
</comment>
<sequence>MDKSGKDKGSNAGADTKGGASPSRMASSNADASSARSGNGSSANKVGYKSNTSHSGSGHGTKSNTPASASSPGKDANNNASSTSASANNANKGASPNSNTILVTPVDQIIQPPTSPPGTPRHPSRFPRHGSVNRDGDKWREKAERVQKEGKEIRRGSPR</sequence>
<evidence type="ECO:0000313" key="3">
    <source>
        <dbReference type="Proteomes" id="UP000038010"/>
    </source>
</evidence>
<evidence type="ECO:0000256" key="1">
    <source>
        <dbReference type="SAM" id="MobiDB-lite"/>
    </source>
</evidence>
<dbReference type="Proteomes" id="UP000038010">
    <property type="component" value="Unassembled WGS sequence"/>
</dbReference>
<organism evidence="2 3">
    <name type="scientific">Cyphellophora attinorum</name>
    <dbReference type="NCBI Taxonomy" id="1664694"/>
    <lineage>
        <taxon>Eukaryota</taxon>
        <taxon>Fungi</taxon>
        <taxon>Dikarya</taxon>
        <taxon>Ascomycota</taxon>
        <taxon>Pezizomycotina</taxon>
        <taxon>Eurotiomycetes</taxon>
        <taxon>Chaetothyriomycetidae</taxon>
        <taxon>Chaetothyriales</taxon>
        <taxon>Cyphellophoraceae</taxon>
        <taxon>Cyphellophora</taxon>
    </lineage>
</organism>
<proteinExistence type="predicted"/>
<dbReference type="RefSeq" id="XP_018004124.1">
    <property type="nucleotide sequence ID" value="XM_018146806.1"/>
</dbReference>
<reference evidence="2 3" key="1">
    <citation type="submission" date="2015-06" db="EMBL/GenBank/DDBJ databases">
        <title>Draft genome of the ant-associated black yeast Phialophora attae CBS 131958.</title>
        <authorList>
            <person name="Moreno L.F."/>
            <person name="Stielow B.J."/>
            <person name="de Hoog S."/>
            <person name="Vicente V.A."/>
            <person name="Weiss V.A."/>
            <person name="de Vries M."/>
            <person name="Cruz L.M."/>
            <person name="Souza E.M."/>
        </authorList>
    </citation>
    <scope>NUCLEOTIDE SEQUENCE [LARGE SCALE GENOMIC DNA]</scope>
    <source>
        <strain evidence="2 3">CBS 131958</strain>
    </source>
</reference>
<dbReference type="AlphaFoldDB" id="A0A0N0NQP7"/>
<evidence type="ECO:0000313" key="2">
    <source>
        <dbReference type="EMBL" id="KPI44161.1"/>
    </source>
</evidence>
<keyword evidence="3" id="KW-1185">Reference proteome</keyword>
<dbReference type="GeneID" id="28738686"/>
<accession>A0A0N0NQP7</accession>
<name>A0A0N0NQP7_9EURO</name>
<gene>
    <name evidence="2" type="ORF">AB675_6509</name>
</gene>
<feature type="compositionally biased region" description="Low complexity" evidence="1">
    <location>
        <begin position="76"/>
        <end position="99"/>
    </location>
</feature>
<protein>
    <submittedName>
        <fullName evidence="2">Uncharacterized protein</fullName>
    </submittedName>
</protein>